<evidence type="ECO:0000256" key="2">
    <source>
        <dbReference type="SAM" id="Phobius"/>
    </source>
</evidence>
<organism evidence="3 4">
    <name type="scientific">Russula ochroleuca</name>
    <dbReference type="NCBI Taxonomy" id="152965"/>
    <lineage>
        <taxon>Eukaryota</taxon>
        <taxon>Fungi</taxon>
        <taxon>Dikarya</taxon>
        <taxon>Basidiomycota</taxon>
        <taxon>Agaricomycotina</taxon>
        <taxon>Agaricomycetes</taxon>
        <taxon>Russulales</taxon>
        <taxon>Russulaceae</taxon>
        <taxon>Russula</taxon>
    </lineage>
</organism>
<proteinExistence type="predicted"/>
<name>A0A9P5JWX2_9AGAM</name>
<gene>
    <name evidence="3" type="ORF">DFH94DRAFT_685539</name>
</gene>
<dbReference type="Proteomes" id="UP000759537">
    <property type="component" value="Unassembled WGS sequence"/>
</dbReference>
<evidence type="ECO:0000313" key="4">
    <source>
        <dbReference type="Proteomes" id="UP000759537"/>
    </source>
</evidence>
<keyword evidence="2" id="KW-0812">Transmembrane</keyword>
<feature type="transmembrane region" description="Helical" evidence="2">
    <location>
        <begin position="244"/>
        <end position="262"/>
    </location>
</feature>
<feature type="compositionally biased region" description="Basic and acidic residues" evidence="1">
    <location>
        <begin position="65"/>
        <end position="84"/>
    </location>
</feature>
<keyword evidence="2" id="KW-1133">Transmembrane helix</keyword>
<feature type="region of interest" description="Disordered" evidence="1">
    <location>
        <begin position="65"/>
        <end position="93"/>
    </location>
</feature>
<dbReference type="AlphaFoldDB" id="A0A9P5JWX2"/>
<reference evidence="3" key="1">
    <citation type="submission" date="2019-10" db="EMBL/GenBank/DDBJ databases">
        <authorList>
            <consortium name="DOE Joint Genome Institute"/>
            <person name="Kuo A."/>
            <person name="Miyauchi S."/>
            <person name="Kiss E."/>
            <person name="Drula E."/>
            <person name="Kohler A."/>
            <person name="Sanchez-Garcia M."/>
            <person name="Andreopoulos B."/>
            <person name="Barry K.W."/>
            <person name="Bonito G."/>
            <person name="Buee M."/>
            <person name="Carver A."/>
            <person name="Chen C."/>
            <person name="Cichocki N."/>
            <person name="Clum A."/>
            <person name="Culley D."/>
            <person name="Crous P.W."/>
            <person name="Fauchery L."/>
            <person name="Girlanda M."/>
            <person name="Hayes R."/>
            <person name="Keri Z."/>
            <person name="LaButti K."/>
            <person name="Lipzen A."/>
            <person name="Lombard V."/>
            <person name="Magnuson J."/>
            <person name="Maillard F."/>
            <person name="Morin E."/>
            <person name="Murat C."/>
            <person name="Nolan M."/>
            <person name="Ohm R."/>
            <person name="Pangilinan J."/>
            <person name="Pereira M."/>
            <person name="Perotto S."/>
            <person name="Peter M."/>
            <person name="Riley R."/>
            <person name="Sitrit Y."/>
            <person name="Stielow B."/>
            <person name="Szollosi G."/>
            <person name="Zifcakova L."/>
            <person name="Stursova M."/>
            <person name="Spatafora J.W."/>
            <person name="Tedersoo L."/>
            <person name="Vaario L.-M."/>
            <person name="Yamada A."/>
            <person name="Yan M."/>
            <person name="Wang P."/>
            <person name="Xu J."/>
            <person name="Bruns T."/>
            <person name="Baldrian P."/>
            <person name="Vilgalys R."/>
            <person name="Henrissat B."/>
            <person name="Grigoriev I.V."/>
            <person name="Hibbett D."/>
            <person name="Nagy L.G."/>
            <person name="Martin F.M."/>
        </authorList>
    </citation>
    <scope>NUCLEOTIDE SEQUENCE</scope>
    <source>
        <strain evidence="3">Prilba</strain>
    </source>
</reference>
<protein>
    <submittedName>
        <fullName evidence="3">Uncharacterized protein</fullName>
    </submittedName>
</protein>
<feature type="transmembrane region" description="Helical" evidence="2">
    <location>
        <begin position="182"/>
        <end position="202"/>
    </location>
</feature>
<evidence type="ECO:0000313" key="3">
    <source>
        <dbReference type="EMBL" id="KAF8468727.1"/>
    </source>
</evidence>
<dbReference type="EMBL" id="WHVB01000030">
    <property type="protein sequence ID" value="KAF8468727.1"/>
    <property type="molecule type" value="Genomic_DNA"/>
</dbReference>
<keyword evidence="2" id="KW-0472">Membrane</keyword>
<comment type="caution">
    <text evidence="3">The sequence shown here is derived from an EMBL/GenBank/DDBJ whole genome shotgun (WGS) entry which is preliminary data.</text>
</comment>
<sequence>MALRAVAYKKTTGREVQRPRRVWNTAVGSKLCGNWIQTSPGRRNFKDWRLGRVGLELLQVPGEDLARHRQRSRSDASTARREDPLEGESPTAHEKPILRCLNCGVVSKETEDRRQSKSKLCVNAHGLPVEITHTNCHMSAITGTGALRISDWDKQGNSKPEQIQAAENSRMMTKKGTTREPAHVLLIPTSAAVTVIVVAAWLHRCTPAVSDLPGPPGGRRVSTYKKCHADEVGKQYRALTTVPTIMRLSVLALFIALPAAALRREFCIYQQELLPPEIGPLKRRTLSGEVWVAVVPG</sequence>
<evidence type="ECO:0000256" key="1">
    <source>
        <dbReference type="SAM" id="MobiDB-lite"/>
    </source>
</evidence>
<keyword evidence="4" id="KW-1185">Reference proteome</keyword>
<accession>A0A9P5JWX2</accession>
<reference evidence="3" key="2">
    <citation type="journal article" date="2020" name="Nat. Commun.">
        <title>Large-scale genome sequencing of mycorrhizal fungi provides insights into the early evolution of symbiotic traits.</title>
        <authorList>
            <person name="Miyauchi S."/>
            <person name="Kiss E."/>
            <person name="Kuo A."/>
            <person name="Drula E."/>
            <person name="Kohler A."/>
            <person name="Sanchez-Garcia M."/>
            <person name="Morin E."/>
            <person name="Andreopoulos B."/>
            <person name="Barry K.W."/>
            <person name="Bonito G."/>
            <person name="Buee M."/>
            <person name="Carver A."/>
            <person name="Chen C."/>
            <person name="Cichocki N."/>
            <person name="Clum A."/>
            <person name="Culley D."/>
            <person name="Crous P.W."/>
            <person name="Fauchery L."/>
            <person name="Girlanda M."/>
            <person name="Hayes R.D."/>
            <person name="Keri Z."/>
            <person name="LaButti K."/>
            <person name="Lipzen A."/>
            <person name="Lombard V."/>
            <person name="Magnuson J."/>
            <person name="Maillard F."/>
            <person name="Murat C."/>
            <person name="Nolan M."/>
            <person name="Ohm R.A."/>
            <person name="Pangilinan J."/>
            <person name="Pereira M.F."/>
            <person name="Perotto S."/>
            <person name="Peter M."/>
            <person name="Pfister S."/>
            <person name="Riley R."/>
            <person name="Sitrit Y."/>
            <person name="Stielow J.B."/>
            <person name="Szollosi G."/>
            <person name="Zifcakova L."/>
            <person name="Stursova M."/>
            <person name="Spatafora J.W."/>
            <person name="Tedersoo L."/>
            <person name="Vaario L.M."/>
            <person name="Yamada A."/>
            <person name="Yan M."/>
            <person name="Wang P."/>
            <person name="Xu J."/>
            <person name="Bruns T."/>
            <person name="Baldrian P."/>
            <person name="Vilgalys R."/>
            <person name="Dunand C."/>
            <person name="Henrissat B."/>
            <person name="Grigoriev I.V."/>
            <person name="Hibbett D."/>
            <person name="Nagy L.G."/>
            <person name="Martin F.M."/>
        </authorList>
    </citation>
    <scope>NUCLEOTIDE SEQUENCE</scope>
    <source>
        <strain evidence="3">Prilba</strain>
    </source>
</reference>